<proteinExistence type="predicted"/>
<gene>
    <name evidence="1" type="ORF">NBRC111894_3614</name>
</gene>
<evidence type="ECO:0000313" key="2">
    <source>
        <dbReference type="Proteomes" id="UP000319716"/>
    </source>
</evidence>
<evidence type="ECO:0000313" key="1">
    <source>
        <dbReference type="EMBL" id="GAY78060.1"/>
    </source>
</evidence>
<organism evidence="1 2">
    <name type="scientific">Sporolactobacillus inulinus</name>
    <dbReference type="NCBI Taxonomy" id="2078"/>
    <lineage>
        <taxon>Bacteria</taxon>
        <taxon>Bacillati</taxon>
        <taxon>Bacillota</taxon>
        <taxon>Bacilli</taxon>
        <taxon>Bacillales</taxon>
        <taxon>Sporolactobacillaceae</taxon>
        <taxon>Sporolactobacillus</taxon>
    </lineage>
</organism>
<reference evidence="1 2" key="1">
    <citation type="submission" date="2017-11" db="EMBL/GenBank/DDBJ databases">
        <title>Draft Genome Sequence of Sporolactobacillus inulinus NBRC 111894 Isolated from Koso, a Japanese Sugar-Vegetable Fermented Beverage.</title>
        <authorList>
            <person name="Chiou T.Y."/>
            <person name="Oshima K."/>
            <person name="Suda W."/>
            <person name="Hattori M."/>
            <person name="Takahashi T."/>
        </authorList>
    </citation>
    <scope>NUCLEOTIDE SEQUENCE [LARGE SCALE GENOMIC DNA]</scope>
    <source>
        <strain evidence="1 2">NBRC111894</strain>
    </source>
</reference>
<dbReference type="EMBL" id="BEXB01000038">
    <property type="protein sequence ID" value="GAY78060.1"/>
    <property type="molecule type" value="Genomic_DNA"/>
</dbReference>
<dbReference type="InterPro" id="IPR029016">
    <property type="entry name" value="GAF-like_dom_sf"/>
</dbReference>
<dbReference type="AlphaFoldDB" id="A0A4Y1ZGH7"/>
<name>A0A4Y1ZGH7_9BACL</name>
<comment type="caution">
    <text evidence="1">The sequence shown here is derived from an EMBL/GenBank/DDBJ whole genome shotgun (WGS) entry which is preliminary data.</text>
</comment>
<dbReference type="Proteomes" id="UP000319716">
    <property type="component" value="Unassembled WGS sequence"/>
</dbReference>
<accession>A0A4Y1ZGH7</accession>
<dbReference type="RefSeq" id="WP_307724679.1">
    <property type="nucleotide sequence ID" value="NZ_BEXB01000038.1"/>
</dbReference>
<sequence length="55" mass="6520">METKKRTYSDLINQTKALFQHEFDLVANMSNMVSLIFEKVPGLNGTTFYRWKMMN</sequence>
<dbReference type="Gene3D" id="3.30.450.40">
    <property type="match status" value="1"/>
</dbReference>
<protein>
    <submittedName>
        <fullName evidence="1">Uncharacterized protein</fullName>
    </submittedName>
</protein>